<reference evidence="2 3" key="1">
    <citation type="submission" date="2018-07" db="EMBL/GenBank/DDBJ databases">
        <title>GABA Modulating Bacteria of the Human Gut Microbiota.</title>
        <authorList>
            <person name="Strandwitz P."/>
            <person name="Kim K.H."/>
            <person name="Terekhova D."/>
            <person name="Liu J.K."/>
            <person name="Sharma A."/>
            <person name="Levering J."/>
            <person name="Mcdonald D."/>
            <person name="Dietrich D."/>
            <person name="Ramadhar T.R."/>
            <person name="Lekbua A."/>
            <person name="Mroue N."/>
            <person name="Liston C."/>
            <person name="Stewart E.J."/>
            <person name="Dubin M.J."/>
            <person name="Zengler K."/>
            <person name="Knight R."/>
            <person name="Gilbert J.A."/>
            <person name="Clardy J."/>
            <person name="Lewis K."/>
        </authorList>
    </citation>
    <scope>NUCLEOTIDE SEQUENCE [LARGE SCALE GENOMIC DNA]</scope>
    <source>
        <strain evidence="2 3">KLE1738</strain>
    </source>
</reference>
<dbReference type="EMBL" id="QQRQ01000002">
    <property type="protein sequence ID" value="RFT07482.1"/>
    <property type="molecule type" value="Genomic_DNA"/>
</dbReference>
<dbReference type="InterPro" id="IPR051082">
    <property type="entry name" value="Pentapeptide-BTB/POZ_domain"/>
</dbReference>
<feature type="region of interest" description="Disordered" evidence="1">
    <location>
        <begin position="193"/>
        <end position="215"/>
    </location>
</feature>
<organism evidence="2 3">
    <name type="scientific">Evtepia gabavorous</name>
    <dbReference type="NCBI Taxonomy" id="2211183"/>
    <lineage>
        <taxon>Bacteria</taxon>
        <taxon>Bacillati</taxon>
        <taxon>Bacillota</taxon>
        <taxon>Clostridia</taxon>
        <taxon>Eubacteriales</taxon>
        <taxon>Evtepia</taxon>
    </lineage>
</organism>
<dbReference type="Gene3D" id="2.160.20.80">
    <property type="entry name" value="E3 ubiquitin-protein ligase SopA"/>
    <property type="match status" value="1"/>
</dbReference>
<dbReference type="Pfam" id="PF00805">
    <property type="entry name" value="Pentapeptide"/>
    <property type="match status" value="2"/>
</dbReference>
<dbReference type="AlphaFoldDB" id="A0A3E2B613"/>
<proteinExistence type="predicted"/>
<dbReference type="SUPFAM" id="SSF141571">
    <property type="entry name" value="Pentapeptide repeat-like"/>
    <property type="match status" value="1"/>
</dbReference>
<gene>
    <name evidence="2" type="ORF">DV520_02230</name>
</gene>
<dbReference type="PANTHER" id="PTHR14136">
    <property type="entry name" value="BTB_POZ DOMAIN-CONTAINING PROTEIN KCTD9"/>
    <property type="match status" value="1"/>
</dbReference>
<dbReference type="RefSeq" id="WP_117141637.1">
    <property type="nucleotide sequence ID" value="NZ_CAKXRM010000009.1"/>
</dbReference>
<evidence type="ECO:0000313" key="2">
    <source>
        <dbReference type="EMBL" id="RFT07482.1"/>
    </source>
</evidence>
<accession>A0A3E2B613</accession>
<comment type="caution">
    <text evidence="2">The sequence shown here is derived from an EMBL/GenBank/DDBJ whole genome shotgun (WGS) entry which is preliminary data.</text>
</comment>
<dbReference type="GeneID" id="97994555"/>
<protein>
    <submittedName>
        <fullName evidence="2">Pentapeptide repeat-containing protein</fullName>
    </submittedName>
</protein>
<name>A0A3E2B613_9FIRM</name>
<evidence type="ECO:0000256" key="1">
    <source>
        <dbReference type="SAM" id="MobiDB-lite"/>
    </source>
</evidence>
<keyword evidence="3" id="KW-1185">Reference proteome</keyword>
<dbReference type="InterPro" id="IPR001646">
    <property type="entry name" value="5peptide_repeat"/>
</dbReference>
<evidence type="ECO:0000313" key="3">
    <source>
        <dbReference type="Proteomes" id="UP000260649"/>
    </source>
</evidence>
<sequence length="215" mass="23595">MNKTDLEKILTEHTLWLHNEGGKRADLRGADLGEADLKGANLREADFRGANLGEADLRGANLREADLRETTLGWANLRKANLGWANLSEADLRGADLRGANLGGANLRGTNLGGARLSEANLDFSVFPLWCGALSVQADERIVRQLIYHTLRLAQNAKMDCALKAALFTKELIAQANLFHRVESGDVERITDESLAYHTRKPGAAEEPEPLEKKD</sequence>
<dbReference type="Proteomes" id="UP000260649">
    <property type="component" value="Unassembled WGS sequence"/>
</dbReference>
<dbReference type="OrthoDB" id="2088325at2"/>
<dbReference type="PANTHER" id="PTHR14136:SF17">
    <property type="entry name" value="BTB_POZ DOMAIN-CONTAINING PROTEIN KCTD9"/>
    <property type="match status" value="1"/>
</dbReference>